<sequence>MKNQIFIPPLKAIFLSVFFGISSFFAFPIWMSFDFYIAFCLVLVLFSTSTFLVCFFAGQWKEVIVLSSILILITQFYFRDEFQVLKYIQLSETNSDLMPKNKVVAGVSCLELEGFVFEPKWMFSKSFYHKSKDIKGRDNSHSSHFVLIPLVNKNEPKEGIQFLSIDDNLYRFHLWQKENRVPTFALVLPETEDLKKLTLEWITNYPEIQREKITWLRLYDSKKWYFQNTKELVLLISFVVPILWFLVGFVWLVKMGVKILFSK</sequence>
<dbReference type="AlphaFoldDB" id="A0A4Z1AC62"/>
<reference evidence="2" key="1">
    <citation type="journal article" date="2019" name="PLoS Negl. Trop. Dis.">
        <title>Revisiting the worldwide diversity of Leptospira species in the environment.</title>
        <authorList>
            <person name="Vincent A.T."/>
            <person name="Schiettekatte O."/>
            <person name="Bourhy P."/>
            <person name="Veyrier F.J."/>
            <person name="Picardeau M."/>
        </authorList>
    </citation>
    <scope>NUCLEOTIDE SEQUENCE [LARGE SCALE GENOMIC DNA]</scope>
    <source>
        <strain evidence="2">201702422</strain>
    </source>
</reference>
<accession>A0A4Z1AC62</accession>
<feature type="transmembrane region" description="Helical" evidence="1">
    <location>
        <begin position="232"/>
        <end position="253"/>
    </location>
</feature>
<dbReference type="Proteomes" id="UP000298263">
    <property type="component" value="Unassembled WGS sequence"/>
</dbReference>
<name>A0A4Z1AC62_9LEPT</name>
<evidence type="ECO:0000313" key="3">
    <source>
        <dbReference type="Proteomes" id="UP000298263"/>
    </source>
</evidence>
<comment type="caution">
    <text evidence="2">The sequence shown here is derived from an EMBL/GenBank/DDBJ whole genome shotgun (WGS) entry which is preliminary data.</text>
</comment>
<keyword evidence="1" id="KW-0812">Transmembrane</keyword>
<organism evidence="2 3">
    <name type="scientific">Leptospira congkakensis</name>
    <dbReference type="NCBI Taxonomy" id="2484932"/>
    <lineage>
        <taxon>Bacteria</taxon>
        <taxon>Pseudomonadati</taxon>
        <taxon>Spirochaetota</taxon>
        <taxon>Spirochaetia</taxon>
        <taxon>Leptospirales</taxon>
        <taxon>Leptospiraceae</taxon>
        <taxon>Leptospira</taxon>
    </lineage>
</organism>
<evidence type="ECO:0000313" key="2">
    <source>
        <dbReference type="EMBL" id="TGL90217.1"/>
    </source>
</evidence>
<dbReference type="EMBL" id="RQGP01000022">
    <property type="protein sequence ID" value="TGL90217.1"/>
    <property type="molecule type" value="Genomic_DNA"/>
</dbReference>
<dbReference type="RefSeq" id="WP_135583222.1">
    <property type="nucleotide sequence ID" value="NZ_RQGO01000005.1"/>
</dbReference>
<gene>
    <name evidence="2" type="ORF">EHQ69_09695</name>
</gene>
<proteinExistence type="predicted"/>
<feature type="transmembrane region" description="Helical" evidence="1">
    <location>
        <begin position="12"/>
        <end position="30"/>
    </location>
</feature>
<keyword evidence="1" id="KW-1133">Transmembrane helix</keyword>
<protein>
    <submittedName>
        <fullName evidence="2">Uncharacterized protein</fullName>
    </submittedName>
</protein>
<feature type="transmembrane region" description="Helical" evidence="1">
    <location>
        <begin position="36"/>
        <end position="56"/>
    </location>
</feature>
<keyword evidence="3" id="KW-1185">Reference proteome</keyword>
<dbReference type="OrthoDB" id="331668at2"/>
<keyword evidence="1" id="KW-0472">Membrane</keyword>
<evidence type="ECO:0000256" key="1">
    <source>
        <dbReference type="SAM" id="Phobius"/>
    </source>
</evidence>